<feature type="signal peptide" evidence="1">
    <location>
        <begin position="1"/>
        <end position="23"/>
    </location>
</feature>
<gene>
    <name evidence="2" type="primary">AUGUSTUS-3.0.2_07957</name>
    <name evidence="2" type="ORF">TcasGA2_TC007957</name>
</gene>
<organism evidence="2 3">
    <name type="scientific">Tribolium castaneum</name>
    <name type="common">Red flour beetle</name>
    <dbReference type="NCBI Taxonomy" id="7070"/>
    <lineage>
        <taxon>Eukaryota</taxon>
        <taxon>Metazoa</taxon>
        <taxon>Ecdysozoa</taxon>
        <taxon>Arthropoda</taxon>
        <taxon>Hexapoda</taxon>
        <taxon>Insecta</taxon>
        <taxon>Pterygota</taxon>
        <taxon>Neoptera</taxon>
        <taxon>Endopterygota</taxon>
        <taxon>Coleoptera</taxon>
        <taxon>Polyphaga</taxon>
        <taxon>Cucujiformia</taxon>
        <taxon>Tenebrionidae</taxon>
        <taxon>Tenebrionidae incertae sedis</taxon>
        <taxon>Tribolium</taxon>
    </lineage>
</organism>
<dbReference type="PROSITE" id="PS51257">
    <property type="entry name" value="PROKAR_LIPOPROTEIN"/>
    <property type="match status" value="1"/>
</dbReference>
<evidence type="ECO:0008006" key="4">
    <source>
        <dbReference type="Google" id="ProtNLM"/>
    </source>
</evidence>
<protein>
    <recommendedName>
        <fullName evidence="4">Protein TsetseEP domain-containing protein</fullName>
    </recommendedName>
</protein>
<reference evidence="2 3" key="2">
    <citation type="journal article" date="2010" name="Nucleic Acids Res.">
        <title>BeetleBase in 2010: revisions to provide comprehensive genomic information for Tribolium castaneum.</title>
        <authorList>
            <person name="Kim H.S."/>
            <person name="Murphy T."/>
            <person name="Xia J."/>
            <person name="Caragea D."/>
            <person name="Park Y."/>
            <person name="Beeman R.W."/>
            <person name="Lorenzen M.D."/>
            <person name="Butcher S."/>
            <person name="Manak J.R."/>
            <person name="Brown S.J."/>
        </authorList>
    </citation>
    <scope>GENOME REANNOTATION</scope>
    <source>
        <strain evidence="2 3">Georgia GA2</strain>
    </source>
</reference>
<feature type="chain" id="PRO_5003028770" description="Protein TsetseEP domain-containing protein" evidence="1">
    <location>
        <begin position="24"/>
        <end position="234"/>
    </location>
</feature>
<dbReference type="EMBL" id="KQ971338">
    <property type="protein sequence ID" value="EFA02293.1"/>
    <property type="molecule type" value="Genomic_DNA"/>
</dbReference>
<name>D2A3C8_TRICA</name>
<dbReference type="KEGG" id="tca:664014"/>
<accession>D2A3C8</accession>
<reference evidence="2 3" key="1">
    <citation type="journal article" date="2008" name="Nature">
        <title>The genome of the model beetle and pest Tribolium castaneum.</title>
        <authorList>
            <consortium name="Tribolium Genome Sequencing Consortium"/>
            <person name="Richards S."/>
            <person name="Gibbs R.A."/>
            <person name="Weinstock G.M."/>
            <person name="Brown S.J."/>
            <person name="Denell R."/>
            <person name="Beeman R.W."/>
            <person name="Gibbs R."/>
            <person name="Beeman R.W."/>
            <person name="Brown S.J."/>
            <person name="Bucher G."/>
            <person name="Friedrich M."/>
            <person name="Grimmelikhuijzen C.J."/>
            <person name="Klingler M."/>
            <person name="Lorenzen M."/>
            <person name="Richards S."/>
            <person name="Roth S."/>
            <person name="Schroder R."/>
            <person name="Tautz D."/>
            <person name="Zdobnov E.M."/>
            <person name="Muzny D."/>
            <person name="Gibbs R.A."/>
            <person name="Weinstock G.M."/>
            <person name="Attaway T."/>
            <person name="Bell S."/>
            <person name="Buhay C.J."/>
            <person name="Chandrabose M.N."/>
            <person name="Chavez D."/>
            <person name="Clerk-Blankenburg K.P."/>
            <person name="Cree A."/>
            <person name="Dao M."/>
            <person name="Davis C."/>
            <person name="Chacko J."/>
            <person name="Dinh H."/>
            <person name="Dugan-Rocha S."/>
            <person name="Fowler G."/>
            <person name="Garner T.T."/>
            <person name="Garnes J."/>
            <person name="Gnirke A."/>
            <person name="Hawes A."/>
            <person name="Hernandez J."/>
            <person name="Hines S."/>
            <person name="Holder M."/>
            <person name="Hume J."/>
            <person name="Jhangiani S.N."/>
            <person name="Joshi V."/>
            <person name="Khan Z.M."/>
            <person name="Jackson L."/>
            <person name="Kovar C."/>
            <person name="Kowis A."/>
            <person name="Lee S."/>
            <person name="Lewis L.R."/>
            <person name="Margolis J."/>
            <person name="Morgan M."/>
            <person name="Nazareth L.V."/>
            <person name="Nguyen N."/>
            <person name="Okwuonu G."/>
            <person name="Parker D."/>
            <person name="Richards S."/>
            <person name="Ruiz S.J."/>
            <person name="Santibanez J."/>
            <person name="Savard J."/>
            <person name="Scherer S.E."/>
            <person name="Schneider B."/>
            <person name="Sodergren E."/>
            <person name="Tautz D."/>
            <person name="Vattahil S."/>
            <person name="Villasana D."/>
            <person name="White C.S."/>
            <person name="Wright R."/>
            <person name="Park Y."/>
            <person name="Beeman R.W."/>
            <person name="Lord J."/>
            <person name="Oppert B."/>
            <person name="Lorenzen M."/>
            <person name="Brown S."/>
            <person name="Wang L."/>
            <person name="Savard J."/>
            <person name="Tautz D."/>
            <person name="Richards S."/>
            <person name="Weinstock G."/>
            <person name="Gibbs R.A."/>
            <person name="Liu Y."/>
            <person name="Worley K."/>
            <person name="Weinstock G."/>
            <person name="Elsik C.G."/>
            <person name="Reese J.T."/>
            <person name="Elhaik E."/>
            <person name="Landan G."/>
            <person name="Graur D."/>
            <person name="Arensburger P."/>
            <person name="Atkinson P."/>
            <person name="Beeman R.W."/>
            <person name="Beidler J."/>
            <person name="Brown S.J."/>
            <person name="Demuth J.P."/>
            <person name="Drury D.W."/>
            <person name="Du Y.Z."/>
            <person name="Fujiwara H."/>
            <person name="Lorenzen M."/>
            <person name="Maselli V."/>
            <person name="Osanai M."/>
            <person name="Park Y."/>
            <person name="Robertson H.M."/>
            <person name="Tu Z."/>
            <person name="Wang J.J."/>
            <person name="Wang S."/>
            <person name="Richards S."/>
            <person name="Song H."/>
            <person name="Zhang L."/>
            <person name="Sodergren E."/>
            <person name="Werner D."/>
            <person name="Stanke M."/>
            <person name="Morgenstern B."/>
            <person name="Solovyev V."/>
            <person name="Kosarev P."/>
            <person name="Brown G."/>
            <person name="Chen H.C."/>
            <person name="Ermolaeva O."/>
            <person name="Hlavina W."/>
            <person name="Kapustin Y."/>
            <person name="Kiryutin B."/>
            <person name="Kitts P."/>
            <person name="Maglott D."/>
            <person name="Pruitt K."/>
            <person name="Sapojnikov V."/>
            <person name="Souvorov A."/>
            <person name="Mackey A.J."/>
            <person name="Waterhouse R.M."/>
            <person name="Wyder S."/>
            <person name="Zdobnov E.M."/>
            <person name="Zdobnov E.M."/>
            <person name="Wyder S."/>
            <person name="Kriventseva E.V."/>
            <person name="Kadowaki T."/>
            <person name="Bork P."/>
            <person name="Aranda M."/>
            <person name="Bao R."/>
            <person name="Beermann A."/>
            <person name="Berns N."/>
            <person name="Bolognesi R."/>
            <person name="Bonneton F."/>
            <person name="Bopp D."/>
            <person name="Brown S.J."/>
            <person name="Bucher G."/>
            <person name="Butts T."/>
            <person name="Chaumot A."/>
            <person name="Denell R.E."/>
            <person name="Ferrier D.E."/>
            <person name="Friedrich M."/>
            <person name="Gordon C.M."/>
            <person name="Jindra M."/>
            <person name="Klingler M."/>
            <person name="Lan Q."/>
            <person name="Lattorff H.M."/>
            <person name="Laudet V."/>
            <person name="von Levetsow C."/>
            <person name="Liu Z."/>
            <person name="Lutz R."/>
            <person name="Lynch J.A."/>
            <person name="da Fonseca R.N."/>
            <person name="Posnien N."/>
            <person name="Reuter R."/>
            <person name="Roth S."/>
            <person name="Savard J."/>
            <person name="Schinko J.B."/>
            <person name="Schmitt C."/>
            <person name="Schoppmeier M."/>
            <person name="Schroder R."/>
            <person name="Shippy T.D."/>
            <person name="Simonnet F."/>
            <person name="Marques-Souza H."/>
            <person name="Tautz D."/>
            <person name="Tomoyasu Y."/>
            <person name="Trauner J."/>
            <person name="Van der Zee M."/>
            <person name="Vervoort M."/>
            <person name="Wittkopp N."/>
            <person name="Wimmer E.A."/>
            <person name="Yang X."/>
            <person name="Jones A.K."/>
            <person name="Sattelle D.B."/>
            <person name="Ebert P.R."/>
            <person name="Nelson D."/>
            <person name="Scott J.G."/>
            <person name="Beeman R.W."/>
            <person name="Muthukrishnan S."/>
            <person name="Kramer K.J."/>
            <person name="Arakane Y."/>
            <person name="Beeman R.W."/>
            <person name="Zhu Q."/>
            <person name="Hogenkamp D."/>
            <person name="Dixit R."/>
            <person name="Oppert B."/>
            <person name="Jiang H."/>
            <person name="Zou Z."/>
            <person name="Marshall J."/>
            <person name="Elpidina E."/>
            <person name="Vinokurov K."/>
            <person name="Oppert C."/>
            <person name="Zou Z."/>
            <person name="Evans J."/>
            <person name="Lu Z."/>
            <person name="Zhao P."/>
            <person name="Sumathipala N."/>
            <person name="Altincicek B."/>
            <person name="Vilcinskas A."/>
            <person name="Williams M."/>
            <person name="Hultmark D."/>
            <person name="Hetru C."/>
            <person name="Jiang H."/>
            <person name="Grimmelikhuijzen C.J."/>
            <person name="Hauser F."/>
            <person name="Cazzamali G."/>
            <person name="Williamson M."/>
            <person name="Park Y."/>
            <person name="Li B."/>
            <person name="Tanaka Y."/>
            <person name="Predel R."/>
            <person name="Neupert S."/>
            <person name="Schachtner J."/>
            <person name="Verleyen P."/>
            <person name="Raible F."/>
            <person name="Bork P."/>
            <person name="Friedrich M."/>
            <person name="Walden K.K."/>
            <person name="Robertson H.M."/>
            <person name="Angeli S."/>
            <person name="Foret S."/>
            <person name="Bucher G."/>
            <person name="Schuetz S."/>
            <person name="Maleszka R."/>
            <person name="Wimmer E.A."/>
            <person name="Beeman R.W."/>
            <person name="Lorenzen M."/>
            <person name="Tomoyasu Y."/>
            <person name="Miller S.C."/>
            <person name="Grossmann D."/>
            <person name="Bucher G."/>
        </authorList>
    </citation>
    <scope>NUCLEOTIDE SEQUENCE [LARGE SCALE GENOMIC DNA]</scope>
    <source>
        <strain evidence="2 3">Georgia GA2</strain>
    </source>
</reference>
<dbReference type="Proteomes" id="UP000007266">
    <property type="component" value="Linkage group 4"/>
</dbReference>
<keyword evidence="1" id="KW-0732">Signal</keyword>
<dbReference type="InParanoid" id="D2A3C8"/>
<evidence type="ECO:0000256" key="1">
    <source>
        <dbReference type="SAM" id="SignalP"/>
    </source>
</evidence>
<dbReference type="PhylomeDB" id="D2A3C8"/>
<proteinExistence type="predicted"/>
<sequence length="234" mass="25030">MPVTSAKLLFVVFLVVQSCNTSAIDDANAALNGLRENVNNGLSDALKTGYTAMAQKIDSIIELTRSNGSEVISSTSDTYLAQYQAIKKSAEDSGLDVSSCVAIFEEKLTNLASVNINGLLDCVDTQTDPCIDYIGTSSSTLLGNFLSQVFAFEKEVLKCKDDACLTSVTGEISRTSASVLSKINYSVQVDASKMQYYESTVTTCGVKFTSIADGQGKSYVNGFQDCVNSLINKM</sequence>
<keyword evidence="3" id="KW-1185">Reference proteome</keyword>
<dbReference type="AlphaFoldDB" id="D2A3C8"/>
<dbReference type="HOGENOM" id="CLU_1181555_0_0_1"/>
<evidence type="ECO:0000313" key="3">
    <source>
        <dbReference type="Proteomes" id="UP000007266"/>
    </source>
</evidence>
<evidence type="ECO:0000313" key="2">
    <source>
        <dbReference type="EMBL" id="EFA02293.1"/>
    </source>
</evidence>
<dbReference type="OrthoDB" id="6725937at2759"/>